<evidence type="ECO:0008006" key="4">
    <source>
        <dbReference type="Google" id="ProtNLM"/>
    </source>
</evidence>
<accession>A0A0G4G6U2</accession>
<dbReference type="AlphaFoldDB" id="A0A0G4G6U2"/>
<feature type="chain" id="PRO_5005189580" description="Tetratricopeptide repeat protein 38" evidence="2">
    <location>
        <begin position="24"/>
        <end position="844"/>
    </location>
</feature>
<evidence type="ECO:0000256" key="1">
    <source>
        <dbReference type="SAM" id="MobiDB-lite"/>
    </source>
</evidence>
<reference evidence="3" key="1">
    <citation type="submission" date="2014-11" db="EMBL/GenBank/DDBJ databases">
        <authorList>
            <person name="Otto D Thomas"/>
            <person name="Naeem Raeece"/>
        </authorList>
    </citation>
    <scope>NUCLEOTIDE SEQUENCE</scope>
</reference>
<dbReference type="VEuPathDB" id="CryptoDB:Cvel_20550"/>
<dbReference type="PANTHER" id="PTHR45588:SF1">
    <property type="entry name" value="WW DOMAIN-CONTAINING PROTEIN"/>
    <property type="match status" value="1"/>
</dbReference>
<protein>
    <recommendedName>
        <fullName evidence="4">Tetratricopeptide repeat protein 38</fullName>
    </recommendedName>
</protein>
<proteinExistence type="predicted"/>
<feature type="region of interest" description="Disordered" evidence="1">
    <location>
        <begin position="628"/>
        <end position="652"/>
    </location>
</feature>
<dbReference type="Gene3D" id="1.25.40.10">
    <property type="entry name" value="Tetratricopeptide repeat domain"/>
    <property type="match status" value="1"/>
</dbReference>
<evidence type="ECO:0000256" key="2">
    <source>
        <dbReference type="SAM" id="SignalP"/>
    </source>
</evidence>
<feature type="region of interest" description="Disordered" evidence="1">
    <location>
        <begin position="446"/>
        <end position="473"/>
    </location>
</feature>
<evidence type="ECO:0000313" key="3">
    <source>
        <dbReference type="EMBL" id="CEM24391.1"/>
    </source>
</evidence>
<keyword evidence="2" id="KW-0732">Signal</keyword>
<feature type="signal peptide" evidence="2">
    <location>
        <begin position="1"/>
        <end position="23"/>
    </location>
</feature>
<dbReference type="InterPro" id="IPR011990">
    <property type="entry name" value="TPR-like_helical_dom_sf"/>
</dbReference>
<gene>
    <name evidence="3" type="ORF">Cvel_20550</name>
</gene>
<organism evidence="3">
    <name type="scientific">Chromera velia CCMP2878</name>
    <dbReference type="NCBI Taxonomy" id="1169474"/>
    <lineage>
        <taxon>Eukaryota</taxon>
        <taxon>Sar</taxon>
        <taxon>Alveolata</taxon>
        <taxon>Colpodellida</taxon>
        <taxon>Chromeraceae</taxon>
        <taxon>Chromera</taxon>
    </lineage>
</organism>
<feature type="compositionally biased region" description="Basic and acidic residues" evidence="1">
    <location>
        <begin position="458"/>
        <end position="472"/>
    </location>
</feature>
<dbReference type="PANTHER" id="PTHR45588">
    <property type="entry name" value="TPR DOMAIN-CONTAINING PROTEIN"/>
    <property type="match status" value="1"/>
</dbReference>
<name>A0A0G4G6U2_9ALVE</name>
<sequence length="844" mass="92629">MRLFLSLEVSLLPLSFLLSPAVSSLSPVEKRLQEGFGEHGWPPDSIPEGDAGEHFLLGSKLFHLFWFELAQEQLSKAVQMKPFFALAHAFLALAHKQPLWTIEDLEGAREALRRMHEDAPGGPLSVVDKGLVGAIETLFAEGTGRFERQKEFSDRLRQLHVQHPNHTELCALYGVSLLSQLTDEGFPLSPPDAQEAKTEARGVLKECLVSSPMHSGLLHYSVHAHDFPELGVPEEGLTAGASLMKGAPLSSHALHMRSHLDLRLGNFTSMDYSNAVSVEASDWYCHTALGLQAKGGVGDALAEALCDLDNKWHSLEWQHYALLQLGETDRAVPLLDRIREGGRVMSREKGDGYLAQWCYRSLSRSLFELSEEDSPSSKASAWREFADCCCAPAVPIQEDVEGALLLSGGAERDVKEDHVDCDNWGGRGEQALPRFRGSEAVGVRDCERGGEVGGASSQREKEVGAEKEKETGYQEGQAVVPLPPSLVDPSSDLFWSSLSEGHALLAVGFASGIRGAWRAITVDAMKSANSVLSHFESVGEMVQGLQCGVADVDATLMQAAERSEILVGLAEDRGVDARWTHVHSSMQRGMLLFRESACDCLDFFLSSRETKNSNDLWREGWEVEERRELDVEKSAERKKREETGESERSWKERGSGEVCGDFLTDGIQMSGWRRAVMEAIEYEEQPGSALTTVIPLPSHLLGAILSLLSAHMSLLILRRMKKGEDGSSLPDMPNEIVENSFSSPLDLHMEFGEATQPPSVSASACAASTGAALSMATACLKEHPHRRQCVDAREHATALKGSEECQTELGGLETGEDDGSRRRRHEEKEEPIRRHFVHKTAGSP</sequence>
<dbReference type="EMBL" id="CDMZ01000942">
    <property type="protein sequence ID" value="CEM24391.1"/>
    <property type="molecule type" value="Genomic_DNA"/>
</dbReference>
<feature type="region of interest" description="Disordered" evidence="1">
    <location>
        <begin position="800"/>
        <end position="844"/>
    </location>
</feature>